<evidence type="ECO:0000256" key="6">
    <source>
        <dbReference type="ARBA" id="ARBA00022692"/>
    </source>
</evidence>
<keyword evidence="6" id="KW-0812">Transmembrane</keyword>
<evidence type="ECO:0000259" key="12">
    <source>
        <dbReference type="Pfam" id="PF03264"/>
    </source>
</evidence>
<comment type="similarity">
    <text evidence="2">Belongs to the NapC/NirT/NrfH family.</text>
</comment>
<keyword evidence="9" id="KW-1133">Transmembrane helix</keyword>
<keyword evidence="14" id="KW-1185">Reference proteome</keyword>
<dbReference type="RefSeq" id="WP_231934381.1">
    <property type="nucleotide sequence ID" value="NZ_SJPR01000002.1"/>
</dbReference>
<protein>
    <submittedName>
        <fullName evidence="13">Cytochrome c-type protein NrfH</fullName>
    </submittedName>
</protein>
<dbReference type="GO" id="GO:0022900">
    <property type="term" value="P:electron transport chain"/>
    <property type="evidence" value="ECO:0007669"/>
    <property type="project" value="InterPro"/>
</dbReference>
<evidence type="ECO:0000256" key="7">
    <source>
        <dbReference type="ARBA" id="ARBA00022723"/>
    </source>
</evidence>
<evidence type="ECO:0000313" key="13">
    <source>
        <dbReference type="EMBL" id="TWT97574.1"/>
    </source>
</evidence>
<dbReference type="Gene3D" id="1.10.3820.10">
    <property type="entry name" value="Di-heme elbow motif domain"/>
    <property type="match status" value="1"/>
</dbReference>
<comment type="subcellular location">
    <subcellularLocation>
        <location evidence="1">Cell membrane</location>
    </subcellularLocation>
</comment>
<dbReference type="Proteomes" id="UP000317421">
    <property type="component" value="Unassembled WGS sequence"/>
</dbReference>
<comment type="caution">
    <text evidence="13">The sequence shown here is derived from an EMBL/GenBank/DDBJ whole genome shotgun (WGS) entry which is preliminary data.</text>
</comment>
<evidence type="ECO:0000256" key="3">
    <source>
        <dbReference type="ARBA" id="ARBA00022448"/>
    </source>
</evidence>
<dbReference type="InterPro" id="IPR051174">
    <property type="entry name" value="Cytochrome_c-type_ET"/>
</dbReference>
<dbReference type="SUPFAM" id="SSF48695">
    <property type="entry name" value="Multiheme cytochromes"/>
    <property type="match status" value="1"/>
</dbReference>
<proteinExistence type="inferred from homology"/>
<accession>A0A5C6AC36</accession>
<evidence type="ECO:0000256" key="4">
    <source>
        <dbReference type="ARBA" id="ARBA00022475"/>
    </source>
</evidence>
<evidence type="ECO:0000313" key="14">
    <source>
        <dbReference type="Proteomes" id="UP000317421"/>
    </source>
</evidence>
<dbReference type="GO" id="GO:0005886">
    <property type="term" value="C:plasma membrane"/>
    <property type="evidence" value="ECO:0007669"/>
    <property type="project" value="UniProtKB-SubCell"/>
</dbReference>
<dbReference type="InterPro" id="IPR038266">
    <property type="entry name" value="NapC/NirT_cytc_sf"/>
</dbReference>
<evidence type="ECO:0000256" key="1">
    <source>
        <dbReference type="ARBA" id="ARBA00004236"/>
    </source>
</evidence>
<dbReference type="Pfam" id="PF03264">
    <property type="entry name" value="Cytochrom_NNT"/>
    <property type="match status" value="1"/>
</dbReference>
<dbReference type="InterPro" id="IPR017571">
    <property type="entry name" value="NrfH"/>
</dbReference>
<feature type="domain" description="NapC/NirT cytochrome c N-terminal" evidence="12">
    <location>
        <begin position="12"/>
        <end position="104"/>
    </location>
</feature>
<keyword evidence="4" id="KW-1003">Cell membrane</keyword>
<dbReference type="GO" id="GO:0009061">
    <property type="term" value="P:anaerobic respiration"/>
    <property type="evidence" value="ECO:0007669"/>
    <property type="project" value="TreeGrafter"/>
</dbReference>
<gene>
    <name evidence="13" type="primary">nrfH</name>
    <name evidence="13" type="ORF">Pla108_17260</name>
</gene>
<name>A0A5C6AC36_9BACT</name>
<keyword evidence="10" id="KW-0408">Iron</keyword>
<evidence type="ECO:0000256" key="5">
    <source>
        <dbReference type="ARBA" id="ARBA00022617"/>
    </source>
</evidence>
<dbReference type="EMBL" id="SJPR01000002">
    <property type="protein sequence ID" value="TWT97574.1"/>
    <property type="molecule type" value="Genomic_DNA"/>
</dbReference>
<dbReference type="NCBIfam" id="TIGR03153">
    <property type="entry name" value="cytochr_NrfH"/>
    <property type="match status" value="1"/>
</dbReference>
<dbReference type="InterPro" id="IPR036280">
    <property type="entry name" value="Multihaem_cyt_sf"/>
</dbReference>
<evidence type="ECO:0000256" key="8">
    <source>
        <dbReference type="ARBA" id="ARBA00022982"/>
    </source>
</evidence>
<dbReference type="InterPro" id="IPR005126">
    <property type="entry name" value="NapC/NirT_cyt_c_N"/>
</dbReference>
<keyword evidence="5" id="KW-0349">Heme</keyword>
<organism evidence="13 14">
    <name type="scientific">Botrimarina colliarenosi</name>
    <dbReference type="NCBI Taxonomy" id="2528001"/>
    <lineage>
        <taxon>Bacteria</taxon>
        <taxon>Pseudomonadati</taxon>
        <taxon>Planctomycetota</taxon>
        <taxon>Planctomycetia</taxon>
        <taxon>Pirellulales</taxon>
        <taxon>Lacipirellulaceae</taxon>
        <taxon>Botrimarina</taxon>
    </lineage>
</organism>
<dbReference type="PANTHER" id="PTHR30333:SF1">
    <property type="entry name" value="CYTOCHROME C-TYPE PROTEIN NAPC"/>
    <property type="match status" value="1"/>
</dbReference>
<evidence type="ECO:0000256" key="9">
    <source>
        <dbReference type="ARBA" id="ARBA00022989"/>
    </source>
</evidence>
<sequence length="151" mass="16458">MIAASFGVLGGLGVFTFGYGQGYAYLGNNPQTCANCHVMQDSYDSWQKSSHHAVAVCNDCHAPHDLVGKYLTKADNGFFHSLAFTTGDFKDPIQIKARNSRVVQHACLDCHQELVNHMLPVESGGEMLSCVHCHASVGHAQSVAPRRYEGY</sequence>
<keyword evidence="7" id="KW-0479">Metal-binding</keyword>
<reference evidence="13 14" key="1">
    <citation type="submission" date="2019-02" db="EMBL/GenBank/DDBJ databases">
        <title>Deep-cultivation of Planctomycetes and their phenomic and genomic characterization uncovers novel biology.</title>
        <authorList>
            <person name="Wiegand S."/>
            <person name="Jogler M."/>
            <person name="Boedeker C."/>
            <person name="Pinto D."/>
            <person name="Vollmers J."/>
            <person name="Rivas-Marin E."/>
            <person name="Kohn T."/>
            <person name="Peeters S.H."/>
            <person name="Heuer A."/>
            <person name="Rast P."/>
            <person name="Oberbeckmann S."/>
            <person name="Bunk B."/>
            <person name="Jeske O."/>
            <person name="Meyerdierks A."/>
            <person name="Storesund J.E."/>
            <person name="Kallscheuer N."/>
            <person name="Luecker S."/>
            <person name="Lage O.M."/>
            <person name="Pohl T."/>
            <person name="Merkel B.J."/>
            <person name="Hornburger P."/>
            <person name="Mueller R.-W."/>
            <person name="Bruemmer F."/>
            <person name="Labrenz M."/>
            <person name="Spormann A.M."/>
            <person name="Op Den Camp H."/>
            <person name="Overmann J."/>
            <person name="Amann R."/>
            <person name="Jetten M.S.M."/>
            <person name="Mascher T."/>
            <person name="Medema M.H."/>
            <person name="Devos D.P."/>
            <person name="Kaster A.-K."/>
            <person name="Ovreas L."/>
            <person name="Rohde M."/>
            <person name="Galperin M.Y."/>
            <person name="Jogler C."/>
        </authorList>
    </citation>
    <scope>NUCLEOTIDE SEQUENCE [LARGE SCALE GENOMIC DNA]</scope>
    <source>
        <strain evidence="13 14">Pla108</strain>
    </source>
</reference>
<keyword evidence="3" id="KW-0813">Transport</keyword>
<keyword evidence="11" id="KW-0472">Membrane</keyword>
<evidence type="ECO:0000256" key="2">
    <source>
        <dbReference type="ARBA" id="ARBA00007395"/>
    </source>
</evidence>
<dbReference type="GO" id="GO:0046872">
    <property type="term" value="F:metal ion binding"/>
    <property type="evidence" value="ECO:0007669"/>
    <property type="project" value="UniProtKB-KW"/>
</dbReference>
<evidence type="ECO:0000256" key="10">
    <source>
        <dbReference type="ARBA" id="ARBA00023004"/>
    </source>
</evidence>
<dbReference type="AlphaFoldDB" id="A0A5C6AC36"/>
<dbReference type="PANTHER" id="PTHR30333">
    <property type="entry name" value="CYTOCHROME C-TYPE PROTEIN"/>
    <property type="match status" value="1"/>
</dbReference>
<dbReference type="GO" id="GO:0009055">
    <property type="term" value="F:electron transfer activity"/>
    <property type="evidence" value="ECO:0007669"/>
    <property type="project" value="TreeGrafter"/>
</dbReference>
<keyword evidence="8" id="KW-0249">Electron transport</keyword>
<evidence type="ECO:0000256" key="11">
    <source>
        <dbReference type="ARBA" id="ARBA00023136"/>
    </source>
</evidence>